<evidence type="ECO:0000313" key="5">
    <source>
        <dbReference type="Proteomes" id="UP000651977"/>
    </source>
</evidence>
<organism evidence="4 5">
    <name type="scientific">Agarivorans gilvus</name>
    <dbReference type="NCBI Taxonomy" id="680279"/>
    <lineage>
        <taxon>Bacteria</taxon>
        <taxon>Pseudomonadati</taxon>
        <taxon>Pseudomonadota</taxon>
        <taxon>Gammaproteobacteria</taxon>
        <taxon>Alteromonadales</taxon>
        <taxon>Alteromonadaceae</taxon>
        <taxon>Agarivorans</taxon>
    </lineage>
</organism>
<keyword evidence="5" id="KW-1185">Reference proteome</keyword>
<protein>
    <submittedName>
        <fullName evidence="4">Transcriptional regulator</fullName>
    </submittedName>
</protein>
<proteinExistence type="predicted"/>
<dbReference type="SUPFAM" id="SSF48498">
    <property type="entry name" value="Tetracyclin repressor-like, C-terminal domain"/>
    <property type="match status" value="1"/>
</dbReference>
<dbReference type="Gene3D" id="1.10.357.10">
    <property type="entry name" value="Tetracycline Repressor, domain 2"/>
    <property type="match status" value="1"/>
</dbReference>
<comment type="caution">
    <text evidence="4">The sequence shown here is derived from an EMBL/GenBank/DDBJ whole genome shotgun (WGS) entry which is preliminary data.</text>
</comment>
<accession>A0ABQ1HTZ0</accession>
<dbReference type="RefSeq" id="WP_055731635.1">
    <property type="nucleotide sequence ID" value="NZ_BMDY01000001.1"/>
</dbReference>
<dbReference type="PANTHER" id="PTHR30328">
    <property type="entry name" value="TRANSCRIPTIONAL REPRESSOR"/>
    <property type="match status" value="1"/>
</dbReference>
<name>A0ABQ1HTZ0_9ALTE</name>
<reference evidence="5" key="1">
    <citation type="journal article" date="2019" name="Int. J. Syst. Evol. Microbiol.">
        <title>The Global Catalogue of Microorganisms (GCM) 10K type strain sequencing project: providing services to taxonomists for standard genome sequencing and annotation.</title>
        <authorList>
            <consortium name="The Broad Institute Genomics Platform"/>
            <consortium name="The Broad Institute Genome Sequencing Center for Infectious Disease"/>
            <person name="Wu L."/>
            <person name="Ma J."/>
        </authorList>
    </citation>
    <scope>NUCLEOTIDE SEQUENCE [LARGE SCALE GENOMIC DNA]</scope>
    <source>
        <strain evidence="5">CGMCC 1.10131</strain>
    </source>
</reference>
<evidence type="ECO:0000313" key="4">
    <source>
        <dbReference type="EMBL" id="GGA91498.1"/>
    </source>
</evidence>
<feature type="DNA-binding region" description="H-T-H motif" evidence="2">
    <location>
        <begin position="42"/>
        <end position="61"/>
    </location>
</feature>
<evidence type="ECO:0000256" key="2">
    <source>
        <dbReference type="PROSITE-ProRule" id="PRU00335"/>
    </source>
</evidence>
<dbReference type="InterPro" id="IPR050109">
    <property type="entry name" value="HTH-type_TetR-like_transc_reg"/>
</dbReference>
<dbReference type="Proteomes" id="UP000651977">
    <property type="component" value="Unassembled WGS sequence"/>
</dbReference>
<feature type="domain" description="HTH tetR-type" evidence="3">
    <location>
        <begin position="19"/>
        <end position="79"/>
    </location>
</feature>
<dbReference type="InterPro" id="IPR001647">
    <property type="entry name" value="HTH_TetR"/>
</dbReference>
<dbReference type="Pfam" id="PF00440">
    <property type="entry name" value="TetR_N"/>
    <property type="match status" value="1"/>
</dbReference>
<keyword evidence="1 2" id="KW-0238">DNA-binding</keyword>
<dbReference type="Pfam" id="PF08362">
    <property type="entry name" value="TetR_C_3"/>
    <property type="match status" value="1"/>
</dbReference>
<dbReference type="EMBL" id="BMDY01000001">
    <property type="protein sequence ID" value="GGA91498.1"/>
    <property type="molecule type" value="Genomic_DNA"/>
</dbReference>
<dbReference type="InterPro" id="IPR013573">
    <property type="entry name" value="Tscrpt_reg_YcdC_C"/>
</dbReference>
<dbReference type="InterPro" id="IPR036271">
    <property type="entry name" value="Tet_transcr_reg_TetR-rel_C_sf"/>
</dbReference>
<dbReference type="PRINTS" id="PR00455">
    <property type="entry name" value="HTHTETR"/>
</dbReference>
<evidence type="ECO:0000256" key="1">
    <source>
        <dbReference type="ARBA" id="ARBA00023125"/>
    </source>
</evidence>
<dbReference type="SUPFAM" id="SSF46689">
    <property type="entry name" value="Homeodomain-like"/>
    <property type="match status" value="1"/>
</dbReference>
<dbReference type="PROSITE" id="PS50977">
    <property type="entry name" value="HTH_TETR_2"/>
    <property type="match status" value="1"/>
</dbReference>
<dbReference type="PANTHER" id="PTHR30328:SF54">
    <property type="entry name" value="HTH-TYPE TRANSCRIPTIONAL REPRESSOR SCO4008"/>
    <property type="match status" value="1"/>
</dbReference>
<dbReference type="Gene3D" id="1.10.10.60">
    <property type="entry name" value="Homeodomain-like"/>
    <property type="match status" value="1"/>
</dbReference>
<dbReference type="InterPro" id="IPR009057">
    <property type="entry name" value="Homeodomain-like_sf"/>
</dbReference>
<sequence length="216" mass="24495">MSKAASSGVKRRKLADIRKDNLGQILAVAEQLFGENGYSGTTIAAIAAKANLPKANVLYYFKTKEALYKGVLSRLLVLWMSHMDQMTADQHPNVALRQYILQKIKMSKEHPNASRIFAAEILHGAPYLKQQLATDLKQQFDKTCQVFREWIAKQWMEPINPEHLLFMIWSSTQAYADHALQCSMMLEKPSLDESDYEAGVEFLTRMVLKGCGIKLL</sequence>
<evidence type="ECO:0000259" key="3">
    <source>
        <dbReference type="PROSITE" id="PS50977"/>
    </source>
</evidence>
<gene>
    <name evidence="4" type="ORF">GCM10007414_00110</name>
</gene>